<evidence type="ECO:0000313" key="7">
    <source>
        <dbReference type="Proteomes" id="UP001634007"/>
    </source>
</evidence>
<dbReference type="Proteomes" id="UP001634007">
    <property type="component" value="Unassembled WGS sequence"/>
</dbReference>
<dbReference type="SUPFAM" id="SSF53474">
    <property type="entry name" value="alpha/beta-Hydrolases"/>
    <property type="match status" value="1"/>
</dbReference>
<sequence>MLSPFPGAKSSMAAAGACLFPPVFSPARRRRTEASAAAGSNQNPRLSSSSARRFAVSTEHVSSAAATATTFPSSRPVGFGENGRSPEKHGGTASDQSSSSPFMEDVELESGRERLRRFFDEAKDLTRPDGGPPRWFSPLECGSRLEKSPLLLYLPGLDGTGAGLTSQYKKLGKVFDIWCLHIPVMDRTSFLDLVRMVERTIKAETNRSPNRPIYLVGESLGGCLALAVAARNPDTDLLLILANPATSFDKSQIQPLLPLLELMPEQLQLSYPFILSLMAGDPWRTFNASTEKGLPPQQTVGELSKDLLTMPSYISVLADILPKETLLWKLQMLKSASAYTSSRIHAVKAQTLLLTSGKDQLLPSLAEGARLEDALQRCDLRKFDDSGHFLFLEDGFDLVTIIKCLSFYRRGKSLNYVSDYLPPTPAEYKKPCESNRWFDEITGPVMLSTLEDGRIVRGLDGIPSEGPVLYVGYHMLLGLELVPMVIRFLNQRNILLRGIAHPMLFEKYRKGQTLEPAFYDTFRLMGAAPVSGTNLFKLLSSKSHVLLYPGGMREALHRKGEEYKLFWPEQSEFVRMAVRFGAKIVPFGTVGEDDFGEVFFDYDDQMKIPYFRDQIRQMTEEFAKVRTNATGEVANQDVHLPWVRPKIPGRFYYCFGKPIETAGRKQELKDREKSHELYLEVKSEVEQCMAYLREKRENDPYRSIFSRLMYRATHGSTSEIPTYEL</sequence>
<dbReference type="InterPro" id="IPR007130">
    <property type="entry name" value="DAGAT"/>
</dbReference>
<evidence type="ECO:0000256" key="2">
    <source>
        <dbReference type="ARBA" id="ARBA00022679"/>
    </source>
</evidence>
<dbReference type="Gene3D" id="3.40.50.1820">
    <property type="entry name" value="alpha/beta hydrolase"/>
    <property type="match status" value="1"/>
</dbReference>
<dbReference type="GO" id="GO:0004144">
    <property type="term" value="F:diacylglycerol O-acyltransferase activity"/>
    <property type="evidence" value="ECO:0007669"/>
    <property type="project" value="UniProtKB-ARBA"/>
</dbReference>
<proteinExistence type="inferred from homology"/>
<evidence type="ECO:0000256" key="3">
    <source>
        <dbReference type="ARBA" id="ARBA00023315"/>
    </source>
</evidence>
<dbReference type="PANTHER" id="PTHR22753:SF24">
    <property type="entry name" value="ESTERASE_LIPASE_THIOESTERASE FAMILY PROTEIN"/>
    <property type="match status" value="1"/>
</dbReference>
<protein>
    <recommendedName>
        <fullName evidence="5">Serine aminopeptidase S33 domain-containing protein</fullName>
    </recommendedName>
</protein>
<dbReference type="Pfam" id="PF03982">
    <property type="entry name" value="DAGAT"/>
    <property type="match status" value="1"/>
</dbReference>
<keyword evidence="2" id="KW-0808">Transferase</keyword>
<keyword evidence="7" id="KW-1185">Reference proteome</keyword>
<dbReference type="AlphaFoldDB" id="A0ABD3JBH5"/>
<dbReference type="InterPro" id="IPR022742">
    <property type="entry name" value="Hydrolase_4"/>
</dbReference>
<feature type="domain" description="Serine aminopeptidase S33" evidence="5">
    <location>
        <begin position="189"/>
        <end position="393"/>
    </location>
</feature>
<dbReference type="EMBL" id="JBJKBG010000009">
    <property type="protein sequence ID" value="KAL3722932.1"/>
    <property type="molecule type" value="Genomic_DNA"/>
</dbReference>
<feature type="compositionally biased region" description="Low complexity" evidence="4">
    <location>
        <begin position="55"/>
        <end position="74"/>
    </location>
</feature>
<evidence type="ECO:0000313" key="6">
    <source>
        <dbReference type="EMBL" id="KAL3722932.1"/>
    </source>
</evidence>
<evidence type="ECO:0000256" key="1">
    <source>
        <dbReference type="ARBA" id="ARBA00005420"/>
    </source>
</evidence>
<evidence type="ECO:0000259" key="5">
    <source>
        <dbReference type="Pfam" id="PF12146"/>
    </source>
</evidence>
<comment type="caution">
    <text evidence="6">The sequence shown here is derived from an EMBL/GenBank/DDBJ whole genome shotgun (WGS) entry which is preliminary data.</text>
</comment>
<keyword evidence="3" id="KW-0012">Acyltransferase</keyword>
<dbReference type="CDD" id="cd07987">
    <property type="entry name" value="LPLAT_MGAT-like"/>
    <property type="match status" value="1"/>
</dbReference>
<feature type="compositionally biased region" description="Polar residues" evidence="4">
    <location>
        <begin position="39"/>
        <end position="51"/>
    </location>
</feature>
<dbReference type="GO" id="GO:0019432">
    <property type="term" value="P:triglyceride biosynthetic process"/>
    <property type="evidence" value="ECO:0007669"/>
    <property type="project" value="UniProtKB-ARBA"/>
</dbReference>
<name>A0ABD3JBH5_EUCGL</name>
<reference evidence="6 7" key="1">
    <citation type="submission" date="2024-11" db="EMBL/GenBank/DDBJ databases">
        <title>Chromosome-level genome assembly of Eucalyptus globulus Labill. provides insights into its genome evolution.</title>
        <authorList>
            <person name="Li X."/>
        </authorList>
    </citation>
    <scope>NUCLEOTIDE SEQUENCE [LARGE SCALE GENOMIC DNA]</scope>
    <source>
        <strain evidence="6">CL2024</strain>
        <tissue evidence="6">Fresh tender leaves</tissue>
    </source>
</reference>
<feature type="region of interest" description="Disordered" evidence="4">
    <location>
        <begin position="29"/>
        <end position="106"/>
    </location>
</feature>
<dbReference type="InterPro" id="IPR029058">
    <property type="entry name" value="AB_hydrolase_fold"/>
</dbReference>
<gene>
    <name evidence="6" type="ORF">ACJRO7_035169</name>
</gene>
<evidence type="ECO:0000256" key="4">
    <source>
        <dbReference type="SAM" id="MobiDB-lite"/>
    </source>
</evidence>
<dbReference type="PANTHER" id="PTHR22753">
    <property type="entry name" value="TRANSMEMBRANE PROTEIN 68"/>
    <property type="match status" value="1"/>
</dbReference>
<accession>A0ABD3JBH5</accession>
<organism evidence="6 7">
    <name type="scientific">Eucalyptus globulus</name>
    <name type="common">Tasmanian blue gum</name>
    <dbReference type="NCBI Taxonomy" id="34317"/>
    <lineage>
        <taxon>Eukaryota</taxon>
        <taxon>Viridiplantae</taxon>
        <taxon>Streptophyta</taxon>
        <taxon>Embryophyta</taxon>
        <taxon>Tracheophyta</taxon>
        <taxon>Spermatophyta</taxon>
        <taxon>Magnoliopsida</taxon>
        <taxon>eudicotyledons</taxon>
        <taxon>Gunneridae</taxon>
        <taxon>Pentapetalae</taxon>
        <taxon>rosids</taxon>
        <taxon>malvids</taxon>
        <taxon>Myrtales</taxon>
        <taxon>Myrtaceae</taxon>
        <taxon>Myrtoideae</taxon>
        <taxon>Eucalypteae</taxon>
        <taxon>Eucalyptus</taxon>
    </lineage>
</organism>
<comment type="similarity">
    <text evidence="1">Belongs to the diacylglycerol acyltransferase family.</text>
</comment>
<dbReference type="Pfam" id="PF12146">
    <property type="entry name" value="Hydrolase_4"/>
    <property type="match status" value="1"/>
</dbReference>